<feature type="transmembrane region" description="Helical" evidence="1">
    <location>
        <begin position="252"/>
        <end position="270"/>
    </location>
</feature>
<evidence type="ECO:0000313" key="3">
    <source>
        <dbReference type="Proteomes" id="UP001218188"/>
    </source>
</evidence>
<evidence type="ECO:0000313" key="2">
    <source>
        <dbReference type="EMBL" id="KAJ7032812.1"/>
    </source>
</evidence>
<sequence>MLGPFAPLGENSFDLWVEKSNLDGVFLSGVAYGILFTITAQALLLFLQLPKDKIPRLLIAYVIAMFILASVGFGGNAKFNEMTYIDNRNFPGGPNAYTVAFYSTPVNMMAFAAYTLMSWMADGLVLWRFTLIWDYKYWLSAFPLLMFLGSVGSSIALIISIARPGDRFWSEKSVQFGLAYWSLSIALNIILTVSIVVRIWIVRRQVHGLVGGPLSVQYVSIAAMLIESAALYAIWSMVFLICYARGTPLQNILLPPLGQVQGIAPLLILFRVAQGRAWSQNTLNVTIDTIQWDDNKPSTV</sequence>
<keyword evidence="3" id="KW-1185">Reference proteome</keyword>
<feature type="transmembrane region" description="Helical" evidence="1">
    <location>
        <begin position="97"/>
        <end position="116"/>
    </location>
</feature>
<feature type="transmembrane region" description="Helical" evidence="1">
    <location>
        <begin position="58"/>
        <end position="77"/>
    </location>
</feature>
<accession>A0AAD6X178</accession>
<proteinExistence type="predicted"/>
<dbReference type="AlphaFoldDB" id="A0AAD6X178"/>
<feature type="transmembrane region" description="Helical" evidence="1">
    <location>
        <begin position="25"/>
        <end position="46"/>
    </location>
</feature>
<feature type="transmembrane region" description="Helical" evidence="1">
    <location>
        <begin position="137"/>
        <end position="159"/>
    </location>
</feature>
<protein>
    <submittedName>
        <fullName evidence="2">Uncharacterized protein</fullName>
    </submittedName>
</protein>
<keyword evidence="1" id="KW-1133">Transmembrane helix</keyword>
<reference evidence="2" key="1">
    <citation type="submission" date="2023-03" db="EMBL/GenBank/DDBJ databases">
        <title>Massive genome expansion in bonnet fungi (Mycena s.s.) driven by repeated elements and novel gene families across ecological guilds.</title>
        <authorList>
            <consortium name="Lawrence Berkeley National Laboratory"/>
            <person name="Harder C.B."/>
            <person name="Miyauchi S."/>
            <person name="Viragh M."/>
            <person name="Kuo A."/>
            <person name="Thoen E."/>
            <person name="Andreopoulos B."/>
            <person name="Lu D."/>
            <person name="Skrede I."/>
            <person name="Drula E."/>
            <person name="Henrissat B."/>
            <person name="Morin E."/>
            <person name="Kohler A."/>
            <person name="Barry K."/>
            <person name="LaButti K."/>
            <person name="Morin E."/>
            <person name="Salamov A."/>
            <person name="Lipzen A."/>
            <person name="Mereny Z."/>
            <person name="Hegedus B."/>
            <person name="Baldrian P."/>
            <person name="Stursova M."/>
            <person name="Weitz H."/>
            <person name="Taylor A."/>
            <person name="Grigoriev I.V."/>
            <person name="Nagy L.G."/>
            <person name="Martin F."/>
            <person name="Kauserud H."/>
        </authorList>
    </citation>
    <scope>NUCLEOTIDE SEQUENCE</scope>
    <source>
        <strain evidence="2">CBHHK200</strain>
    </source>
</reference>
<gene>
    <name evidence="2" type="ORF">C8F04DRAFT_1040212</name>
</gene>
<keyword evidence="1" id="KW-0472">Membrane</keyword>
<dbReference type="EMBL" id="JARJCM010000070">
    <property type="protein sequence ID" value="KAJ7032812.1"/>
    <property type="molecule type" value="Genomic_DNA"/>
</dbReference>
<dbReference type="Proteomes" id="UP001218188">
    <property type="component" value="Unassembled WGS sequence"/>
</dbReference>
<organism evidence="2 3">
    <name type="scientific">Mycena alexandri</name>
    <dbReference type="NCBI Taxonomy" id="1745969"/>
    <lineage>
        <taxon>Eukaryota</taxon>
        <taxon>Fungi</taxon>
        <taxon>Dikarya</taxon>
        <taxon>Basidiomycota</taxon>
        <taxon>Agaricomycotina</taxon>
        <taxon>Agaricomycetes</taxon>
        <taxon>Agaricomycetidae</taxon>
        <taxon>Agaricales</taxon>
        <taxon>Marasmiineae</taxon>
        <taxon>Mycenaceae</taxon>
        <taxon>Mycena</taxon>
    </lineage>
</organism>
<comment type="caution">
    <text evidence="2">The sequence shown here is derived from an EMBL/GenBank/DDBJ whole genome shotgun (WGS) entry which is preliminary data.</text>
</comment>
<feature type="transmembrane region" description="Helical" evidence="1">
    <location>
        <begin position="221"/>
        <end position="246"/>
    </location>
</feature>
<evidence type="ECO:0000256" key="1">
    <source>
        <dbReference type="SAM" id="Phobius"/>
    </source>
</evidence>
<feature type="transmembrane region" description="Helical" evidence="1">
    <location>
        <begin position="179"/>
        <end position="201"/>
    </location>
</feature>
<name>A0AAD6X178_9AGAR</name>
<keyword evidence="1" id="KW-0812">Transmembrane</keyword>